<dbReference type="Proteomes" id="UP000620124">
    <property type="component" value="Unassembled WGS sequence"/>
</dbReference>
<comment type="caution">
    <text evidence="1">The sequence shown here is derived from an EMBL/GenBank/DDBJ whole genome shotgun (WGS) entry which is preliminary data.</text>
</comment>
<keyword evidence="2" id="KW-1185">Reference proteome</keyword>
<dbReference type="OrthoDB" id="3044254at2759"/>
<evidence type="ECO:0000313" key="2">
    <source>
        <dbReference type="Proteomes" id="UP000620124"/>
    </source>
</evidence>
<name>A0A8H7DBD5_9AGAR</name>
<dbReference type="EMBL" id="JACAZI010000003">
    <property type="protein sequence ID" value="KAF7365486.1"/>
    <property type="molecule type" value="Genomic_DNA"/>
</dbReference>
<proteinExistence type="predicted"/>
<accession>A0A8H7DBD5</accession>
<dbReference type="AlphaFoldDB" id="A0A8H7DBD5"/>
<reference evidence="1" key="1">
    <citation type="submission" date="2020-05" db="EMBL/GenBank/DDBJ databases">
        <title>Mycena genomes resolve the evolution of fungal bioluminescence.</title>
        <authorList>
            <person name="Tsai I.J."/>
        </authorList>
    </citation>
    <scope>NUCLEOTIDE SEQUENCE</scope>
    <source>
        <strain evidence="1">CCC161011</strain>
    </source>
</reference>
<evidence type="ECO:0000313" key="1">
    <source>
        <dbReference type="EMBL" id="KAF7365486.1"/>
    </source>
</evidence>
<organism evidence="1 2">
    <name type="scientific">Mycena venus</name>
    <dbReference type="NCBI Taxonomy" id="2733690"/>
    <lineage>
        <taxon>Eukaryota</taxon>
        <taxon>Fungi</taxon>
        <taxon>Dikarya</taxon>
        <taxon>Basidiomycota</taxon>
        <taxon>Agaricomycotina</taxon>
        <taxon>Agaricomycetes</taxon>
        <taxon>Agaricomycetidae</taxon>
        <taxon>Agaricales</taxon>
        <taxon>Marasmiineae</taxon>
        <taxon>Mycenaceae</taxon>
        <taxon>Mycena</taxon>
    </lineage>
</organism>
<protein>
    <submittedName>
        <fullName evidence="1">Uncharacterized protein</fullName>
    </submittedName>
</protein>
<gene>
    <name evidence="1" type="ORF">MVEN_00421600</name>
</gene>
<sequence length="79" mass="8953">MKTVHVLYCSPMPQKTVSLHHELILINDAIQLSTSVELGELIRYNFATEVTRCRDEMQRFLDKTKGVTATGMVGMLNKV</sequence>